<organism evidence="1 2">
    <name type="scientific">Cyclobacterium marinum (strain ATCC 25205 / DSM 745 / LMG 13164 / NCIMB 1802)</name>
    <name type="common">Flectobacillus marinus</name>
    <dbReference type="NCBI Taxonomy" id="880070"/>
    <lineage>
        <taxon>Bacteria</taxon>
        <taxon>Pseudomonadati</taxon>
        <taxon>Bacteroidota</taxon>
        <taxon>Cytophagia</taxon>
        <taxon>Cytophagales</taxon>
        <taxon>Cyclobacteriaceae</taxon>
        <taxon>Cyclobacterium</taxon>
    </lineage>
</organism>
<dbReference type="STRING" id="880070.Cycma_0246"/>
<dbReference type="EMBL" id="CP002955">
    <property type="protein sequence ID" value="AEL24028.1"/>
    <property type="molecule type" value="Genomic_DNA"/>
</dbReference>
<protein>
    <submittedName>
        <fullName evidence="1">Uncharacterized protein</fullName>
    </submittedName>
</protein>
<sequence>MKTLIFMLSLAVLLTGFVTTVIPDYPEEVPKNQVLSDDLPDGHYLVMQIEPAVQEFIHLDEIQSLEYSERNFTWGLIEAYLFDPPRLYCSVEGINKTKLLSPELAKTKKDVSKNLGYVSLHYDPGSSRVVDK</sequence>
<proteinExistence type="predicted"/>
<accession>G0J387</accession>
<dbReference type="RefSeq" id="WP_014018327.1">
    <property type="nucleotide sequence ID" value="NC_015914.1"/>
</dbReference>
<dbReference type="HOGENOM" id="CLU_1913588_0_0_10"/>
<gene>
    <name evidence="1" type="ordered locus">Cycma_0246</name>
</gene>
<name>G0J387_CYCMS</name>
<dbReference type="Proteomes" id="UP000001635">
    <property type="component" value="Chromosome"/>
</dbReference>
<evidence type="ECO:0000313" key="2">
    <source>
        <dbReference type="Proteomes" id="UP000001635"/>
    </source>
</evidence>
<dbReference type="KEGG" id="cmr:Cycma_0246"/>
<reference evidence="2" key="1">
    <citation type="submission" date="2011-07" db="EMBL/GenBank/DDBJ databases">
        <title>The complete genome of Cyclobacterium marinum DSM 745.</title>
        <authorList>
            <person name="Lucas S."/>
            <person name="Han J."/>
            <person name="Lapidus A."/>
            <person name="Bruce D."/>
            <person name="Goodwin L."/>
            <person name="Pitluck S."/>
            <person name="Peters L."/>
            <person name="Kyrpides N."/>
            <person name="Mavromatis K."/>
            <person name="Ivanova N."/>
            <person name="Ovchinnikova G."/>
            <person name="Chertkov O."/>
            <person name="Detter J.C."/>
            <person name="Tapia R."/>
            <person name="Han C."/>
            <person name="Land M."/>
            <person name="Hauser L."/>
            <person name="Markowitz V."/>
            <person name="Cheng J.-F."/>
            <person name="Hugenholtz P."/>
            <person name="Woyke T."/>
            <person name="Wu D."/>
            <person name="Tindall B."/>
            <person name="Schuetze A."/>
            <person name="Brambilla E."/>
            <person name="Klenk H.-P."/>
            <person name="Eisen J.A."/>
        </authorList>
    </citation>
    <scope>NUCLEOTIDE SEQUENCE [LARGE SCALE GENOMIC DNA]</scope>
    <source>
        <strain evidence="2">ATCC 25205 / DSM 745 / LMG 13164 / NCIMB 1802</strain>
    </source>
</reference>
<keyword evidence="2" id="KW-1185">Reference proteome</keyword>
<dbReference type="AlphaFoldDB" id="G0J387"/>
<evidence type="ECO:0000313" key="1">
    <source>
        <dbReference type="EMBL" id="AEL24028.1"/>
    </source>
</evidence>